<dbReference type="KEGG" id="mseo:MSEO_08820"/>
<evidence type="ECO:0000256" key="3">
    <source>
        <dbReference type="ARBA" id="ARBA00023163"/>
    </source>
</evidence>
<dbReference type="PRINTS" id="PR00455">
    <property type="entry name" value="HTHTETR"/>
</dbReference>
<accession>A0A7I7NUT2</accession>
<feature type="domain" description="HTH tetR-type" evidence="6">
    <location>
        <begin position="15"/>
        <end position="74"/>
    </location>
</feature>
<evidence type="ECO:0000256" key="2">
    <source>
        <dbReference type="ARBA" id="ARBA00023125"/>
    </source>
</evidence>
<gene>
    <name evidence="7" type="ORF">MSEO_08820</name>
</gene>
<dbReference type="InterPro" id="IPR050109">
    <property type="entry name" value="HTH-type_TetR-like_transc_reg"/>
</dbReference>
<dbReference type="GO" id="GO:0000976">
    <property type="term" value="F:transcription cis-regulatory region binding"/>
    <property type="evidence" value="ECO:0007669"/>
    <property type="project" value="TreeGrafter"/>
</dbReference>
<evidence type="ECO:0000313" key="8">
    <source>
        <dbReference type="Proteomes" id="UP000466632"/>
    </source>
</evidence>
<evidence type="ECO:0000256" key="1">
    <source>
        <dbReference type="ARBA" id="ARBA00023015"/>
    </source>
</evidence>
<keyword evidence="1" id="KW-0805">Transcription regulation</keyword>
<dbReference type="Gene3D" id="1.10.357.10">
    <property type="entry name" value="Tetracycline Repressor, domain 2"/>
    <property type="match status" value="1"/>
</dbReference>
<dbReference type="EMBL" id="AP022582">
    <property type="protein sequence ID" value="BBY00383.1"/>
    <property type="molecule type" value="Genomic_DNA"/>
</dbReference>
<dbReference type="PANTHER" id="PTHR30055:SF234">
    <property type="entry name" value="HTH-TYPE TRANSCRIPTIONAL REGULATOR BETI"/>
    <property type="match status" value="1"/>
</dbReference>
<protein>
    <submittedName>
        <fullName evidence="7">TetR family transcriptional regulator</fullName>
    </submittedName>
</protein>
<dbReference type="GO" id="GO:0003700">
    <property type="term" value="F:DNA-binding transcription factor activity"/>
    <property type="evidence" value="ECO:0007669"/>
    <property type="project" value="TreeGrafter"/>
</dbReference>
<dbReference type="Pfam" id="PF00440">
    <property type="entry name" value="TetR_N"/>
    <property type="match status" value="1"/>
</dbReference>
<dbReference type="InterPro" id="IPR009057">
    <property type="entry name" value="Homeodomain-like_sf"/>
</dbReference>
<dbReference type="SUPFAM" id="SSF46689">
    <property type="entry name" value="Homeodomain-like"/>
    <property type="match status" value="1"/>
</dbReference>
<dbReference type="PANTHER" id="PTHR30055">
    <property type="entry name" value="HTH-TYPE TRANSCRIPTIONAL REGULATOR RUTR"/>
    <property type="match status" value="1"/>
</dbReference>
<dbReference type="InterPro" id="IPR001647">
    <property type="entry name" value="HTH_TetR"/>
</dbReference>
<evidence type="ECO:0000313" key="7">
    <source>
        <dbReference type="EMBL" id="BBY00383.1"/>
    </source>
</evidence>
<name>A0A7I7NUT2_9MYCO</name>
<evidence type="ECO:0000256" key="5">
    <source>
        <dbReference type="SAM" id="MobiDB-lite"/>
    </source>
</evidence>
<feature type="region of interest" description="Disordered" evidence="5">
    <location>
        <begin position="216"/>
        <end position="235"/>
    </location>
</feature>
<dbReference type="PROSITE" id="PS50977">
    <property type="entry name" value="HTH_TETR_2"/>
    <property type="match status" value="1"/>
</dbReference>
<keyword evidence="2 4" id="KW-0238">DNA-binding</keyword>
<evidence type="ECO:0000256" key="4">
    <source>
        <dbReference type="PROSITE-ProRule" id="PRU00335"/>
    </source>
</evidence>
<dbReference type="AlphaFoldDB" id="A0A7I7NUT2"/>
<keyword evidence="8" id="KW-1185">Reference proteome</keyword>
<sequence length="235" mass="26002">MRSRGWAGSTPASDEEAIARILDAVDEVVAEHGPAIRLADVARKLGVTRQTVYRYFPNADALLIASAMRAVDGFIDQALQRTSGQNDPVIAVVECVSFGIENLVGDPQLESLLTRRPEDEDAISLTSDTAIAFCLSAFHRLDVDWTLHGFDTTALRELAEMTLRTVQSLLTDPGQPHRDGIALRRFVARWLGPVILYPRMSSLPIHERHASRDWPVEAETRASLTQRGPRKSPPK</sequence>
<dbReference type="RefSeq" id="WP_163676423.1">
    <property type="nucleotide sequence ID" value="NZ_AP022582.1"/>
</dbReference>
<evidence type="ECO:0000259" key="6">
    <source>
        <dbReference type="PROSITE" id="PS50977"/>
    </source>
</evidence>
<feature type="DNA-binding region" description="H-T-H motif" evidence="4">
    <location>
        <begin position="37"/>
        <end position="56"/>
    </location>
</feature>
<proteinExistence type="predicted"/>
<keyword evidence="3" id="KW-0804">Transcription</keyword>
<dbReference type="Proteomes" id="UP000466632">
    <property type="component" value="Chromosome"/>
</dbReference>
<reference evidence="7 8" key="1">
    <citation type="journal article" date="2019" name="Emerg. Microbes Infect.">
        <title>Comprehensive subspecies identification of 175 nontuberculous mycobacteria species based on 7547 genomic profiles.</title>
        <authorList>
            <person name="Matsumoto Y."/>
            <person name="Kinjo T."/>
            <person name="Motooka D."/>
            <person name="Nabeya D."/>
            <person name="Jung N."/>
            <person name="Uechi K."/>
            <person name="Horii T."/>
            <person name="Iida T."/>
            <person name="Fujita J."/>
            <person name="Nakamura S."/>
        </authorList>
    </citation>
    <scope>NUCLEOTIDE SEQUENCE [LARGE SCALE GENOMIC DNA]</scope>
    <source>
        <strain evidence="7 8">JCM 16018</strain>
    </source>
</reference>
<organism evidence="7 8">
    <name type="scientific">Mycobacterium seoulense</name>
    <dbReference type="NCBI Taxonomy" id="386911"/>
    <lineage>
        <taxon>Bacteria</taxon>
        <taxon>Bacillati</taxon>
        <taxon>Actinomycetota</taxon>
        <taxon>Actinomycetes</taxon>
        <taxon>Mycobacteriales</taxon>
        <taxon>Mycobacteriaceae</taxon>
        <taxon>Mycobacterium</taxon>
    </lineage>
</organism>